<dbReference type="EMBL" id="JABANO010021791">
    <property type="protein sequence ID" value="KAF4726228.1"/>
    <property type="molecule type" value="Genomic_DNA"/>
</dbReference>
<comment type="caution">
    <text evidence="1">The sequence shown here is derived from an EMBL/GenBank/DDBJ whole genome shotgun (WGS) entry which is preliminary data.</text>
</comment>
<keyword evidence="2" id="KW-1185">Reference proteome</keyword>
<proteinExistence type="predicted"/>
<evidence type="ECO:0000313" key="2">
    <source>
        <dbReference type="Proteomes" id="UP000553632"/>
    </source>
</evidence>
<accession>A0A7J6RZU6</accession>
<organism evidence="1 2">
    <name type="scientific">Perkinsus olseni</name>
    <name type="common">Perkinsus atlanticus</name>
    <dbReference type="NCBI Taxonomy" id="32597"/>
    <lineage>
        <taxon>Eukaryota</taxon>
        <taxon>Sar</taxon>
        <taxon>Alveolata</taxon>
        <taxon>Perkinsozoa</taxon>
        <taxon>Perkinsea</taxon>
        <taxon>Perkinsida</taxon>
        <taxon>Perkinsidae</taxon>
        <taxon>Perkinsus</taxon>
    </lineage>
</organism>
<gene>
    <name evidence="1" type="ORF">FOZ63_026628</name>
</gene>
<dbReference type="AlphaFoldDB" id="A0A7J6RZU6"/>
<evidence type="ECO:0000313" key="1">
    <source>
        <dbReference type="EMBL" id="KAF4726228.1"/>
    </source>
</evidence>
<sequence>MSIPRDHYERLREYTALLELKQIELTAEQERLEKHHSEELRVERYKLPAVAECPITIRELKESLHHVILVELAKYERSIVNKWIEEERRWNLEQGLVLQCLLAMPKEIEAVISSNKTKSFKLGRLCGMFKAKRDETSTENLLKRLAYTKQRIQELQEWEVAFLAEWNLEVMLSDFCGRGAAYRQILKKPYGLQKRNMMTCGESKRSQWPRASVMSPVTGLLLHIAGRTDIAYCSLIRNQRQRRSPGRWTRHWNDNLISDFEARRGRSFFYQLPIR</sequence>
<reference evidence="1 2" key="1">
    <citation type="submission" date="2020-04" db="EMBL/GenBank/DDBJ databases">
        <title>Perkinsus olseni comparative genomics.</title>
        <authorList>
            <person name="Bogema D.R."/>
        </authorList>
    </citation>
    <scope>NUCLEOTIDE SEQUENCE [LARGE SCALE GENOMIC DNA]</scope>
    <source>
        <strain evidence="1 2">ATCC PRA-207</strain>
    </source>
</reference>
<name>A0A7J6RZU6_PEROL</name>
<dbReference type="Proteomes" id="UP000553632">
    <property type="component" value="Unassembled WGS sequence"/>
</dbReference>
<protein>
    <submittedName>
        <fullName evidence="1">Uncharacterized protein</fullName>
    </submittedName>
</protein>